<dbReference type="RefSeq" id="WP_315910458.1">
    <property type="nucleotide sequence ID" value="NZ_JAOPKC010000044.1"/>
</dbReference>
<name>A0AAE3IH83_9EURY</name>
<comment type="caution">
    <text evidence="4">The sequence shown here is derived from an EMBL/GenBank/DDBJ whole genome shotgun (WGS) entry which is preliminary data.</text>
</comment>
<dbReference type="Gene3D" id="3.40.50.700">
    <property type="entry name" value="NADH:ubiquinone oxidoreductase-like, 20kDa subunit"/>
    <property type="match status" value="1"/>
</dbReference>
<evidence type="ECO:0000313" key="6">
    <source>
        <dbReference type="Proteomes" id="UP001209746"/>
    </source>
</evidence>
<dbReference type="Proteomes" id="UP001209746">
    <property type="component" value="Unassembled WGS sequence"/>
</dbReference>
<dbReference type="SUPFAM" id="SSF56770">
    <property type="entry name" value="HydA/Nqo6-like"/>
    <property type="match status" value="1"/>
</dbReference>
<dbReference type="Proteomes" id="UP001208186">
    <property type="component" value="Unassembled WGS sequence"/>
</dbReference>
<accession>A0AAE3IH83</accession>
<proteinExistence type="predicted"/>
<sequence length="255" mass="28340">MSKSTNMKPRVAFFDFTGCEGDQLQVINLEEKLLELVEIVEIASFREASSAHSDDYDIAFVEGSATTPHDAERLEEIRENATTVVALGSCATIAGINAIRNSQDFEAVKERVYGGEGDLFESWSEAKPIGAVIDVDYEIPGCPIDRQEFLRVLTDLVRGREPKMVNYPVCLECKLNENTCAYLRDDICLGPVTRGGCNSICVNGGTRCWGCRGLVKNPNENAACDVLEEHGLTTDEVMNFYNLYFGWQRTEEVVQ</sequence>
<gene>
    <name evidence="4" type="ORF">OB914_16910</name>
    <name evidence="3" type="ORF">OB916_16870</name>
</gene>
<dbReference type="EMBL" id="JAOPKD010000039">
    <property type="protein sequence ID" value="MCU4728629.1"/>
    <property type="molecule type" value="Genomic_DNA"/>
</dbReference>
<dbReference type="GO" id="GO:0016491">
    <property type="term" value="F:oxidoreductase activity"/>
    <property type="evidence" value="ECO:0007669"/>
    <property type="project" value="UniProtKB-KW"/>
</dbReference>
<dbReference type="InterPro" id="IPR037024">
    <property type="entry name" value="NiFe_Hase_small_N_sf"/>
</dbReference>
<dbReference type="Pfam" id="PF01058">
    <property type="entry name" value="Oxidored_q6"/>
    <property type="match status" value="1"/>
</dbReference>
<organism evidence="4 6">
    <name type="scientific">Halapricum hydrolyticum</name>
    <dbReference type="NCBI Taxonomy" id="2979991"/>
    <lineage>
        <taxon>Archaea</taxon>
        <taxon>Methanobacteriati</taxon>
        <taxon>Methanobacteriota</taxon>
        <taxon>Stenosarchaea group</taxon>
        <taxon>Halobacteria</taxon>
        <taxon>Halobacteriales</taxon>
        <taxon>Haloarculaceae</taxon>
        <taxon>Halapricum</taxon>
    </lineage>
</organism>
<evidence type="ECO:0000313" key="4">
    <source>
        <dbReference type="EMBL" id="MCU4728629.1"/>
    </source>
</evidence>
<keyword evidence="1" id="KW-0560">Oxidoreductase</keyword>
<evidence type="ECO:0000313" key="3">
    <source>
        <dbReference type="EMBL" id="MCU4719712.1"/>
    </source>
</evidence>
<keyword evidence="5" id="KW-1185">Reference proteome</keyword>
<reference evidence="4" key="1">
    <citation type="submission" date="2023-02" db="EMBL/GenBank/DDBJ databases">
        <title>Enrichment on poylsaccharides allowed isolation of novel metabolic and taxonomic groups of Haloarchaea.</title>
        <authorList>
            <person name="Sorokin D.Y."/>
            <person name="Elcheninov A.G."/>
            <person name="Khizhniak T.V."/>
            <person name="Kolganova T.V."/>
            <person name="Kublanov I.V."/>
        </authorList>
    </citation>
    <scope>NUCLEOTIDE SEQUENCE</scope>
    <source>
        <strain evidence="3 5">HArc-curdl5-1</strain>
        <strain evidence="4">HArc-curdl7</strain>
    </source>
</reference>
<dbReference type="EMBL" id="JAOPKC010000044">
    <property type="protein sequence ID" value="MCU4719712.1"/>
    <property type="molecule type" value="Genomic_DNA"/>
</dbReference>
<dbReference type="InterPro" id="IPR006137">
    <property type="entry name" value="NADH_UbQ_OxRdtase-like_20kDa"/>
</dbReference>
<feature type="domain" description="NADH:ubiquinone oxidoreductase-like 20kDa subunit" evidence="2">
    <location>
        <begin position="19"/>
        <end position="155"/>
    </location>
</feature>
<protein>
    <submittedName>
        <fullName evidence="4">NADH:ubiquinone oxidoreductase</fullName>
    </submittedName>
</protein>
<evidence type="ECO:0000259" key="2">
    <source>
        <dbReference type="Pfam" id="PF01058"/>
    </source>
</evidence>
<evidence type="ECO:0000256" key="1">
    <source>
        <dbReference type="ARBA" id="ARBA00023002"/>
    </source>
</evidence>
<dbReference type="AlphaFoldDB" id="A0AAE3IH83"/>
<dbReference type="PANTHER" id="PTHR42845">
    <property type="entry name" value="COENZYME F420-REDUCING HYDROGENASE, GAMMA SUBUNIT"/>
    <property type="match status" value="1"/>
</dbReference>
<dbReference type="GO" id="GO:0051536">
    <property type="term" value="F:iron-sulfur cluster binding"/>
    <property type="evidence" value="ECO:0007669"/>
    <property type="project" value="InterPro"/>
</dbReference>
<dbReference type="PANTHER" id="PTHR42845:SF1">
    <property type="entry name" value="HYDROGENASE SMALL SUBUNIT"/>
    <property type="match status" value="1"/>
</dbReference>
<dbReference type="InterPro" id="IPR051349">
    <property type="entry name" value="Hydrogenase_assoc-protein"/>
</dbReference>
<evidence type="ECO:0000313" key="5">
    <source>
        <dbReference type="Proteomes" id="UP001208186"/>
    </source>
</evidence>